<comment type="caution">
    <text evidence="2">The sequence shown here is derived from an EMBL/GenBank/DDBJ whole genome shotgun (WGS) entry which is preliminary data.</text>
</comment>
<gene>
    <name evidence="2" type="ORF">TWF481_000195</name>
</gene>
<accession>A0AAV9WLV8</accession>
<dbReference type="Gene3D" id="3.90.550.10">
    <property type="entry name" value="Spore Coat Polysaccharide Biosynthesis Protein SpsA, Chain A"/>
    <property type="match status" value="1"/>
</dbReference>
<sequence length="385" mass="43175">MLSLLSVVLLTAIFWTARMAYNAPSPQRRSVFILSTLILVTLGSSFLNPFAAQAVIGGISTLSHQSASGSSDSSPVNQVPHRKTEHIVNELAGSNFQKHTFITKYHNAKHLPSTLILTATDDDQSWGRNEVEADRSFLSFLDIVTRQQIPPQDISIGLLTSDLAALMRYNTILLGKDIPVASVEIIYAPDTEFKVGSDPTGRSFQPRNALMGELFKEQEHVIWIDPDIFELPEGLFQRFYRVAKSSIDRFQVPNVPKKKRAKLLPLGIVTVLCRERSYRDLARNAYTGPSEREMRKWQEDQNRKPLKVWPRPMSQIVKGTSADSLVRLDGVGETVLYIRGELVRKGLKWPIGDDSKFDGLCPLAKDMGWGCYGLGGTWETKHTDF</sequence>
<keyword evidence="3" id="KW-1185">Reference proteome</keyword>
<reference evidence="2 3" key="1">
    <citation type="submission" date="2023-08" db="EMBL/GenBank/DDBJ databases">
        <authorList>
            <person name="Palmer J.M."/>
        </authorList>
    </citation>
    <scope>NUCLEOTIDE SEQUENCE [LARGE SCALE GENOMIC DNA]</scope>
    <source>
        <strain evidence="2 3">TWF481</strain>
    </source>
</reference>
<feature type="signal peptide" evidence="1">
    <location>
        <begin position="1"/>
        <end position="20"/>
    </location>
</feature>
<evidence type="ECO:0000313" key="2">
    <source>
        <dbReference type="EMBL" id="KAK6511274.1"/>
    </source>
</evidence>
<evidence type="ECO:0000256" key="1">
    <source>
        <dbReference type="SAM" id="SignalP"/>
    </source>
</evidence>
<dbReference type="InterPro" id="IPR029044">
    <property type="entry name" value="Nucleotide-diphossugar_trans"/>
</dbReference>
<evidence type="ECO:0000313" key="3">
    <source>
        <dbReference type="Proteomes" id="UP001370758"/>
    </source>
</evidence>
<organism evidence="2 3">
    <name type="scientific">Arthrobotrys musiformis</name>
    <dbReference type="NCBI Taxonomy" id="47236"/>
    <lineage>
        <taxon>Eukaryota</taxon>
        <taxon>Fungi</taxon>
        <taxon>Dikarya</taxon>
        <taxon>Ascomycota</taxon>
        <taxon>Pezizomycotina</taxon>
        <taxon>Orbiliomycetes</taxon>
        <taxon>Orbiliales</taxon>
        <taxon>Orbiliaceae</taxon>
        <taxon>Arthrobotrys</taxon>
    </lineage>
</organism>
<proteinExistence type="predicted"/>
<feature type="chain" id="PRO_5043889056" evidence="1">
    <location>
        <begin position="21"/>
        <end position="385"/>
    </location>
</feature>
<protein>
    <submittedName>
        <fullName evidence="2">Uncharacterized protein</fullName>
    </submittedName>
</protein>
<dbReference type="Proteomes" id="UP001370758">
    <property type="component" value="Unassembled WGS sequence"/>
</dbReference>
<keyword evidence="1" id="KW-0732">Signal</keyword>
<name>A0AAV9WLV8_9PEZI</name>
<dbReference type="EMBL" id="JAVHJL010000001">
    <property type="protein sequence ID" value="KAK6511274.1"/>
    <property type="molecule type" value="Genomic_DNA"/>
</dbReference>
<dbReference type="AlphaFoldDB" id="A0AAV9WLV8"/>